<dbReference type="EMBL" id="DYZA01000088">
    <property type="protein sequence ID" value="HJD96930.1"/>
    <property type="molecule type" value="Genomic_DNA"/>
</dbReference>
<comment type="similarity">
    <text evidence="1">Belongs to the 'phage' integrase family.</text>
</comment>
<gene>
    <name evidence="6" type="ORF">K8W16_04725</name>
</gene>
<comment type="caution">
    <text evidence="6">The sequence shown here is derived from an EMBL/GenBank/DDBJ whole genome shotgun (WGS) entry which is preliminary data.</text>
</comment>
<dbReference type="GO" id="GO:0015074">
    <property type="term" value="P:DNA integration"/>
    <property type="evidence" value="ECO:0007669"/>
    <property type="project" value="UniProtKB-KW"/>
</dbReference>
<name>A0A921AV63_9BACT</name>
<dbReference type="GO" id="GO:0003677">
    <property type="term" value="F:DNA binding"/>
    <property type="evidence" value="ECO:0007669"/>
    <property type="project" value="UniProtKB-KW"/>
</dbReference>
<dbReference type="InterPro" id="IPR004107">
    <property type="entry name" value="Integrase_SAM-like_N"/>
</dbReference>
<dbReference type="SUPFAM" id="SSF56349">
    <property type="entry name" value="DNA breaking-rejoining enzymes"/>
    <property type="match status" value="1"/>
</dbReference>
<dbReference type="InterPro" id="IPR013762">
    <property type="entry name" value="Integrase-like_cat_sf"/>
</dbReference>
<dbReference type="GO" id="GO:0006310">
    <property type="term" value="P:DNA recombination"/>
    <property type="evidence" value="ECO:0007669"/>
    <property type="project" value="UniProtKB-KW"/>
</dbReference>
<organism evidence="6 7">
    <name type="scientific">Mailhella massiliensis</name>
    <dbReference type="NCBI Taxonomy" id="1903261"/>
    <lineage>
        <taxon>Bacteria</taxon>
        <taxon>Pseudomonadati</taxon>
        <taxon>Thermodesulfobacteriota</taxon>
        <taxon>Desulfovibrionia</taxon>
        <taxon>Desulfovibrionales</taxon>
        <taxon>Desulfovibrionaceae</taxon>
        <taxon>Mailhella</taxon>
    </lineage>
</organism>
<protein>
    <submittedName>
        <fullName evidence="6">Site-specific integrase</fullName>
    </submittedName>
</protein>
<dbReference type="RefSeq" id="WP_304121568.1">
    <property type="nucleotide sequence ID" value="NZ_DYZA01000088.1"/>
</dbReference>
<evidence type="ECO:0000256" key="4">
    <source>
        <dbReference type="ARBA" id="ARBA00023172"/>
    </source>
</evidence>
<dbReference type="PANTHER" id="PTHR30629:SF2">
    <property type="entry name" value="PROPHAGE INTEGRASE INTS-RELATED"/>
    <property type="match status" value="1"/>
</dbReference>
<feature type="domain" description="Tyr recombinase" evidence="5">
    <location>
        <begin position="121"/>
        <end position="286"/>
    </location>
</feature>
<evidence type="ECO:0000256" key="3">
    <source>
        <dbReference type="ARBA" id="ARBA00023125"/>
    </source>
</evidence>
<dbReference type="PROSITE" id="PS51898">
    <property type="entry name" value="TYR_RECOMBINASE"/>
    <property type="match status" value="1"/>
</dbReference>
<dbReference type="InterPro" id="IPR002104">
    <property type="entry name" value="Integrase_catalytic"/>
</dbReference>
<evidence type="ECO:0000259" key="5">
    <source>
        <dbReference type="PROSITE" id="PS51898"/>
    </source>
</evidence>
<evidence type="ECO:0000256" key="1">
    <source>
        <dbReference type="ARBA" id="ARBA00008857"/>
    </source>
</evidence>
<evidence type="ECO:0000256" key="2">
    <source>
        <dbReference type="ARBA" id="ARBA00022908"/>
    </source>
</evidence>
<evidence type="ECO:0000313" key="6">
    <source>
        <dbReference type="EMBL" id="HJD96930.1"/>
    </source>
</evidence>
<dbReference type="AlphaFoldDB" id="A0A921AV63"/>
<dbReference type="Pfam" id="PF00589">
    <property type="entry name" value="Phage_integrase"/>
    <property type="match status" value="1"/>
</dbReference>
<dbReference type="Gene3D" id="1.10.150.130">
    <property type="match status" value="1"/>
</dbReference>
<dbReference type="CDD" id="cd00796">
    <property type="entry name" value="INT_Rci_Hp1_C"/>
    <property type="match status" value="1"/>
</dbReference>
<accession>A0A921AV63</accession>
<dbReference type="Pfam" id="PF14659">
    <property type="entry name" value="Phage_int_SAM_3"/>
    <property type="match status" value="1"/>
</dbReference>
<keyword evidence="3" id="KW-0238">DNA-binding</keyword>
<dbReference type="Proteomes" id="UP000698963">
    <property type="component" value="Unassembled WGS sequence"/>
</dbReference>
<dbReference type="InterPro" id="IPR010998">
    <property type="entry name" value="Integrase_recombinase_N"/>
</dbReference>
<dbReference type="PANTHER" id="PTHR30629">
    <property type="entry name" value="PROPHAGE INTEGRASE"/>
    <property type="match status" value="1"/>
</dbReference>
<reference evidence="6" key="2">
    <citation type="submission" date="2021-09" db="EMBL/GenBank/DDBJ databases">
        <authorList>
            <person name="Gilroy R."/>
        </authorList>
    </citation>
    <scope>NUCLEOTIDE SEQUENCE</scope>
    <source>
        <strain evidence="6">ChiGjej2B2-19336</strain>
    </source>
</reference>
<dbReference type="InterPro" id="IPR011010">
    <property type="entry name" value="DNA_brk_join_enz"/>
</dbReference>
<proteinExistence type="inferred from homology"/>
<evidence type="ECO:0000313" key="7">
    <source>
        <dbReference type="Proteomes" id="UP000698963"/>
    </source>
</evidence>
<dbReference type="InterPro" id="IPR050808">
    <property type="entry name" value="Phage_Integrase"/>
</dbReference>
<keyword evidence="2" id="KW-0229">DNA integration</keyword>
<sequence length="286" mass="33165">MATNRTTGFPPDRPESSPTFEGFAAERYLPFAREHKRSWKTDQRYLKLHVLPYLGGLPLGEITEGTLRGWLSRLEASGLSSSSCCRIFWLVKYMLNCAVRWHILESDETFRHAACVKKAPRRPALLSMEEALKLMRLLDEQPDSPGARAIRLMLLTGARKSEILYARWEDVDLARGVLSTSRTFTGRDRLIPLNREARRFIRSLERKDNCPWLFPSSHGTPISSLHYTWRRLRERLGRPDLRLADLRHSFANFLMNMGIQNPELRCIMGQYMTKTMELVTNKRNSL</sequence>
<reference evidence="6" key="1">
    <citation type="journal article" date="2021" name="PeerJ">
        <title>Extensive microbial diversity within the chicken gut microbiome revealed by metagenomics and culture.</title>
        <authorList>
            <person name="Gilroy R."/>
            <person name="Ravi A."/>
            <person name="Getino M."/>
            <person name="Pursley I."/>
            <person name="Horton D.L."/>
            <person name="Alikhan N.F."/>
            <person name="Baker D."/>
            <person name="Gharbi K."/>
            <person name="Hall N."/>
            <person name="Watson M."/>
            <person name="Adriaenssens E.M."/>
            <person name="Foster-Nyarko E."/>
            <person name="Jarju S."/>
            <person name="Secka A."/>
            <person name="Antonio M."/>
            <person name="Oren A."/>
            <person name="Chaudhuri R.R."/>
            <person name="La Ragione R."/>
            <person name="Hildebrand F."/>
            <person name="Pallen M.J."/>
        </authorList>
    </citation>
    <scope>NUCLEOTIDE SEQUENCE</scope>
    <source>
        <strain evidence="6">ChiGjej2B2-19336</strain>
    </source>
</reference>
<dbReference type="Gene3D" id="1.10.443.10">
    <property type="entry name" value="Intergrase catalytic core"/>
    <property type="match status" value="1"/>
</dbReference>
<keyword evidence="4" id="KW-0233">DNA recombination</keyword>